<keyword evidence="3" id="KW-1185">Reference proteome</keyword>
<proteinExistence type="predicted"/>
<protein>
    <submittedName>
        <fullName evidence="2">AAA family ATPase</fullName>
    </submittedName>
</protein>
<evidence type="ECO:0000313" key="2">
    <source>
        <dbReference type="EMBL" id="MBM6928803.1"/>
    </source>
</evidence>
<gene>
    <name evidence="2" type="ORF">H5985_05910</name>
</gene>
<dbReference type="PANTHER" id="PTHR13696:SF96">
    <property type="entry name" value="COBQ_COBB_MIND_PARA NUCLEOTIDE BINDING DOMAIN-CONTAINING PROTEIN"/>
    <property type="match status" value="1"/>
</dbReference>
<name>A0ABS2GVA5_9BURK</name>
<organism evidence="2 3">
    <name type="scientific">Parasutterella secunda</name>
    <dbReference type="NCBI Taxonomy" id="626947"/>
    <lineage>
        <taxon>Bacteria</taxon>
        <taxon>Pseudomonadati</taxon>
        <taxon>Pseudomonadota</taxon>
        <taxon>Betaproteobacteria</taxon>
        <taxon>Burkholderiales</taxon>
        <taxon>Sutterellaceae</taxon>
        <taxon>Parasutterella</taxon>
    </lineage>
</organism>
<sequence>MIIAVANTKGGTGKTTTAVQLALYRQSLGHEVWLVDGDEQQSALTAVSIRSENGVKPALACSAYSDARTLKSQIETQINKWEDIIIDVGGRDTGALRAALLVCDILLVPVQPRSYDVWALSKLEDIIRDARDIGADFDAYCFLSCADSQGADNQEAAEVMKQCEEMKFLDRAIGRRKAFATAGGAGLSVFEMRPKDPKACSELKALAEAIYNL</sequence>
<dbReference type="CDD" id="cd02042">
    <property type="entry name" value="ParAB_family"/>
    <property type="match status" value="1"/>
</dbReference>
<dbReference type="SUPFAM" id="SSF52540">
    <property type="entry name" value="P-loop containing nucleoside triphosphate hydrolases"/>
    <property type="match status" value="1"/>
</dbReference>
<dbReference type="Gene3D" id="3.40.50.300">
    <property type="entry name" value="P-loop containing nucleotide triphosphate hydrolases"/>
    <property type="match status" value="1"/>
</dbReference>
<dbReference type="Proteomes" id="UP000777002">
    <property type="component" value="Unassembled WGS sequence"/>
</dbReference>
<comment type="caution">
    <text evidence="2">The sequence shown here is derived from an EMBL/GenBank/DDBJ whole genome shotgun (WGS) entry which is preliminary data.</text>
</comment>
<dbReference type="InterPro" id="IPR002586">
    <property type="entry name" value="CobQ/CobB/MinD/ParA_Nub-bd_dom"/>
</dbReference>
<accession>A0ABS2GVA5</accession>
<dbReference type="PANTHER" id="PTHR13696">
    <property type="entry name" value="P-LOOP CONTAINING NUCLEOSIDE TRIPHOSPHATE HYDROLASE"/>
    <property type="match status" value="1"/>
</dbReference>
<dbReference type="EMBL" id="JACJKX010000009">
    <property type="protein sequence ID" value="MBM6928803.1"/>
    <property type="molecule type" value="Genomic_DNA"/>
</dbReference>
<evidence type="ECO:0000313" key="3">
    <source>
        <dbReference type="Proteomes" id="UP000777002"/>
    </source>
</evidence>
<evidence type="ECO:0000259" key="1">
    <source>
        <dbReference type="Pfam" id="PF01656"/>
    </source>
</evidence>
<dbReference type="PIRSF" id="PIRSF009320">
    <property type="entry name" value="Nuc_binding_HP_1000"/>
    <property type="match status" value="1"/>
</dbReference>
<dbReference type="InterPro" id="IPR050678">
    <property type="entry name" value="DNA_Partitioning_ATPase"/>
</dbReference>
<dbReference type="InterPro" id="IPR027417">
    <property type="entry name" value="P-loop_NTPase"/>
</dbReference>
<dbReference type="RefSeq" id="WP_205050392.1">
    <property type="nucleotide sequence ID" value="NZ_JACJKX010000009.1"/>
</dbReference>
<feature type="domain" description="CobQ/CobB/MinD/ParA nucleotide binding" evidence="1">
    <location>
        <begin position="3"/>
        <end position="187"/>
    </location>
</feature>
<dbReference type="Pfam" id="PF01656">
    <property type="entry name" value="CbiA"/>
    <property type="match status" value="1"/>
</dbReference>
<reference evidence="2 3" key="1">
    <citation type="journal article" date="2021" name="Sci. Rep.">
        <title>The distribution of antibiotic resistance genes in chicken gut microbiota commensals.</title>
        <authorList>
            <person name="Juricova H."/>
            <person name="Matiasovicova J."/>
            <person name="Kubasova T."/>
            <person name="Cejkova D."/>
            <person name="Rychlik I."/>
        </authorList>
    </citation>
    <scope>NUCLEOTIDE SEQUENCE [LARGE SCALE GENOMIC DNA]</scope>
    <source>
        <strain evidence="2 3">An562</strain>
    </source>
</reference>